<evidence type="ECO:0000313" key="3">
    <source>
        <dbReference type="EMBL" id="MDR7091829.1"/>
    </source>
</evidence>
<proteinExistence type="predicted"/>
<accession>A0ABU1V2Z7</accession>
<protein>
    <recommendedName>
        <fullName evidence="2">Ice-binding protein C-terminal domain-containing protein</fullName>
    </recommendedName>
</protein>
<feature type="domain" description="Ice-binding protein C-terminal" evidence="2">
    <location>
        <begin position="157"/>
        <end position="178"/>
    </location>
</feature>
<keyword evidence="1" id="KW-0732">Signal</keyword>
<dbReference type="InterPro" id="IPR013424">
    <property type="entry name" value="Ice-binding_C"/>
</dbReference>
<dbReference type="Pfam" id="PF07589">
    <property type="entry name" value="PEP-CTERM"/>
    <property type="match status" value="1"/>
</dbReference>
<dbReference type="RefSeq" id="WP_310075553.1">
    <property type="nucleotide sequence ID" value="NZ_JAVDVX010000008.1"/>
</dbReference>
<dbReference type="EMBL" id="JAVDVX010000008">
    <property type="protein sequence ID" value="MDR7091829.1"/>
    <property type="molecule type" value="Genomic_DNA"/>
</dbReference>
<dbReference type="Proteomes" id="UP001253595">
    <property type="component" value="Unassembled WGS sequence"/>
</dbReference>
<sequence length="182" mass="20206">MKKMITMLTLTAGLLFGAQAKAVIIDASTVIPDENILLNFNGLDWVYAGPIATEEWGPGNIEAPEYRAAEGWRYATQAEWDLRPDWTDFIIGGATVDAVAGFSDHAVYRFASEYWGNFNHIDLNDAAEGRLTNGYDIGSPYDVYETWYVRDTIISDVPESSSIMLLGLGLLGLVFARKTQRK</sequence>
<reference evidence="3 4" key="1">
    <citation type="submission" date="2023-07" db="EMBL/GenBank/DDBJ databases">
        <title>Sorghum-associated microbial communities from plants grown in Nebraska, USA.</title>
        <authorList>
            <person name="Schachtman D."/>
        </authorList>
    </citation>
    <scope>NUCLEOTIDE SEQUENCE [LARGE SCALE GENOMIC DNA]</scope>
    <source>
        <strain evidence="3 4">BE190</strain>
    </source>
</reference>
<feature type="signal peptide" evidence="1">
    <location>
        <begin position="1"/>
        <end position="22"/>
    </location>
</feature>
<name>A0ABU1V2Z7_9GAMM</name>
<evidence type="ECO:0000259" key="2">
    <source>
        <dbReference type="Pfam" id="PF07589"/>
    </source>
</evidence>
<keyword evidence="4" id="KW-1185">Reference proteome</keyword>
<organism evidence="3 4">
    <name type="scientific">Cellvibrio fibrivorans</name>
    <dbReference type="NCBI Taxonomy" id="126350"/>
    <lineage>
        <taxon>Bacteria</taxon>
        <taxon>Pseudomonadati</taxon>
        <taxon>Pseudomonadota</taxon>
        <taxon>Gammaproteobacteria</taxon>
        <taxon>Cellvibrionales</taxon>
        <taxon>Cellvibrionaceae</taxon>
        <taxon>Cellvibrio</taxon>
    </lineage>
</organism>
<evidence type="ECO:0000256" key="1">
    <source>
        <dbReference type="SAM" id="SignalP"/>
    </source>
</evidence>
<comment type="caution">
    <text evidence="3">The sequence shown here is derived from an EMBL/GenBank/DDBJ whole genome shotgun (WGS) entry which is preliminary data.</text>
</comment>
<feature type="chain" id="PRO_5046471273" description="Ice-binding protein C-terminal domain-containing protein" evidence="1">
    <location>
        <begin position="23"/>
        <end position="182"/>
    </location>
</feature>
<evidence type="ECO:0000313" key="4">
    <source>
        <dbReference type="Proteomes" id="UP001253595"/>
    </source>
</evidence>
<dbReference type="NCBIfam" id="TIGR02595">
    <property type="entry name" value="PEP_CTERM"/>
    <property type="match status" value="1"/>
</dbReference>
<gene>
    <name evidence="3" type="ORF">J2X05_003867</name>
</gene>